<protein>
    <submittedName>
        <fullName evidence="1">Uncharacterized protein</fullName>
    </submittedName>
</protein>
<evidence type="ECO:0000313" key="1">
    <source>
        <dbReference type="EMBL" id="CAD8315988.1"/>
    </source>
</evidence>
<proteinExistence type="predicted"/>
<gene>
    <name evidence="1" type="ORF">TDUB1175_LOCUS14781</name>
</gene>
<sequence length="164" mass="19399">MRTISEICTEWDWLYWEPDRPRISGTRFAFGSHGAPLQMLYEVVGETCGDFQCCDKLGDKFCSGDDLPFIHHCRNEAAFLEKHDHDVRRLKQKFKHLRKDIRIVLMQWFLGRDTQMLFADMSCRFITTKYSDSVRFAHFEYGELMYPKNAGMCRCCGVIFDKKE</sequence>
<accession>A0A7R9W766</accession>
<dbReference type="AlphaFoldDB" id="A0A7R9W766"/>
<organism evidence="1">
    <name type="scientific">Pseudictyota dubia</name>
    <dbReference type="NCBI Taxonomy" id="2749911"/>
    <lineage>
        <taxon>Eukaryota</taxon>
        <taxon>Sar</taxon>
        <taxon>Stramenopiles</taxon>
        <taxon>Ochrophyta</taxon>
        <taxon>Bacillariophyta</taxon>
        <taxon>Mediophyceae</taxon>
        <taxon>Biddulphiophycidae</taxon>
        <taxon>Eupodiscales</taxon>
        <taxon>Odontellaceae</taxon>
        <taxon>Pseudictyota</taxon>
    </lineage>
</organism>
<dbReference type="EMBL" id="HBED01029551">
    <property type="protein sequence ID" value="CAD8315988.1"/>
    <property type="molecule type" value="Transcribed_RNA"/>
</dbReference>
<reference evidence="1" key="1">
    <citation type="submission" date="2021-01" db="EMBL/GenBank/DDBJ databases">
        <authorList>
            <person name="Corre E."/>
            <person name="Pelletier E."/>
            <person name="Niang G."/>
            <person name="Scheremetjew M."/>
            <person name="Finn R."/>
            <person name="Kale V."/>
            <person name="Holt S."/>
            <person name="Cochrane G."/>
            <person name="Meng A."/>
            <person name="Brown T."/>
            <person name="Cohen L."/>
        </authorList>
    </citation>
    <scope>NUCLEOTIDE SEQUENCE</scope>
    <source>
        <strain evidence="1">CCMP147</strain>
    </source>
</reference>
<name>A0A7R9W766_9STRA</name>